<name>X1MS27_9ZZZZ</name>
<dbReference type="EMBL" id="BARV01010195">
    <property type="protein sequence ID" value="GAI09204.1"/>
    <property type="molecule type" value="Genomic_DNA"/>
</dbReference>
<sequence length="254" mass="29352">GYFTDRIVSLCEKYPNIGIRISIEGLPKTNDEIRGIPDGFDRGLRTLLRLRAMGIEDIGFAMTVQDSNCRDLLPLYHLAKGLGYEFATAAVHNSHYFHKWDNKIDDKELVCGELKKLVKEFLRSKKPKDWFRAYFNWGLINYIYENKRFLACDMGKNGFFVDPWGVVLACNGMDQKQPMGNLKTQSWGEIWSSQQAQKVRQMVKSCRKNCWMIGSAAPAMWQNLKVPVMWIVKNKLRLMLTKELNVAICRDATK</sequence>
<evidence type="ECO:0000313" key="2">
    <source>
        <dbReference type="EMBL" id="GAI09204.1"/>
    </source>
</evidence>
<feature type="domain" description="4Fe4S-binding SPASM" evidence="1">
    <location>
        <begin position="152"/>
        <end position="211"/>
    </location>
</feature>
<dbReference type="PANTHER" id="PTHR11228">
    <property type="entry name" value="RADICAL SAM DOMAIN PROTEIN"/>
    <property type="match status" value="1"/>
</dbReference>
<dbReference type="InterPro" id="IPR013785">
    <property type="entry name" value="Aldolase_TIM"/>
</dbReference>
<dbReference type="AlphaFoldDB" id="X1MS27"/>
<dbReference type="SUPFAM" id="SSF102114">
    <property type="entry name" value="Radical SAM enzymes"/>
    <property type="match status" value="1"/>
</dbReference>
<dbReference type="Gene3D" id="3.20.20.70">
    <property type="entry name" value="Aldolase class I"/>
    <property type="match status" value="1"/>
</dbReference>
<feature type="non-terminal residue" evidence="2">
    <location>
        <position position="1"/>
    </location>
</feature>
<reference evidence="2" key="1">
    <citation type="journal article" date="2014" name="Front. Microbiol.">
        <title>High frequency of phylogenetically diverse reductive dehalogenase-homologous genes in deep subseafloor sedimentary metagenomes.</title>
        <authorList>
            <person name="Kawai M."/>
            <person name="Futagami T."/>
            <person name="Toyoda A."/>
            <person name="Takaki Y."/>
            <person name="Nishi S."/>
            <person name="Hori S."/>
            <person name="Arai W."/>
            <person name="Tsubouchi T."/>
            <person name="Morono Y."/>
            <person name="Uchiyama I."/>
            <person name="Ito T."/>
            <person name="Fujiyama A."/>
            <person name="Inagaki F."/>
            <person name="Takami H."/>
        </authorList>
    </citation>
    <scope>NUCLEOTIDE SEQUENCE</scope>
    <source>
        <strain evidence="2">Expedition CK06-06</strain>
    </source>
</reference>
<dbReference type="InterPro" id="IPR058240">
    <property type="entry name" value="rSAM_sf"/>
</dbReference>
<accession>X1MS27</accession>
<dbReference type="InterPro" id="IPR023885">
    <property type="entry name" value="4Fe4S-binding_SPASM_dom"/>
</dbReference>
<protein>
    <recommendedName>
        <fullName evidence="1">4Fe4S-binding SPASM domain-containing protein</fullName>
    </recommendedName>
</protein>
<dbReference type="Pfam" id="PF13186">
    <property type="entry name" value="SPASM"/>
    <property type="match status" value="1"/>
</dbReference>
<dbReference type="CDD" id="cd21109">
    <property type="entry name" value="SPASM"/>
    <property type="match status" value="1"/>
</dbReference>
<dbReference type="PANTHER" id="PTHR11228:SF7">
    <property type="entry name" value="PQQA PEPTIDE CYCLASE"/>
    <property type="match status" value="1"/>
</dbReference>
<comment type="caution">
    <text evidence="2">The sequence shown here is derived from an EMBL/GenBank/DDBJ whole genome shotgun (WGS) entry which is preliminary data.</text>
</comment>
<evidence type="ECO:0000259" key="1">
    <source>
        <dbReference type="Pfam" id="PF13186"/>
    </source>
</evidence>
<organism evidence="2">
    <name type="scientific">marine sediment metagenome</name>
    <dbReference type="NCBI Taxonomy" id="412755"/>
    <lineage>
        <taxon>unclassified sequences</taxon>
        <taxon>metagenomes</taxon>
        <taxon>ecological metagenomes</taxon>
    </lineage>
</organism>
<gene>
    <name evidence="2" type="ORF">S06H3_19823</name>
</gene>
<proteinExistence type="predicted"/>
<dbReference type="InterPro" id="IPR050377">
    <property type="entry name" value="Radical_SAM_PqqE_MftC-like"/>
</dbReference>